<reference evidence="3 4" key="1">
    <citation type="journal article" date="2015" name="Genome Announc.">
        <title>Expanding the biotechnology potential of lactobacilli through comparative genomics of 213 strains and associated genera.</title>
        <authorList>
            <person name="Sun Z."/>
            <person name="Harris H.M."/>
            <person name="McCann A."/>
            <person name="Guo C."/>
            <person name="Argimon S."/>
            <person name="Zhang W."/>
            <person name="Yang X."/>
            <person name="Jeffery I.B."/>
            <person name="Cooney J.C."/>
            <person name="Kagawa T.F."/>
            <person name="Liu W."/>
            <person name="Song Y."/>
            <person name="Salvetti E."/>
            <person name="Wrobel A."/>
            <person name="Rasinkangas P."/>
            <person name="Parkhill J."/>
            <person name="Rea M.C."/>
            <person name="O'Sullivan O."/>
            <person name="Ritari J."/>
            <person name="Douillard F.P."/>
            <person name="Paul Ross R."/>
            <person name="Yang R."/>
            <person name="Briner A.E."/>
            <person name="Felis G.E."/>
            <person name="de Vos W.M."/>
            <person name="Barrangou R."/>
            <person name="Klaenhammer T.R."/>
            <person name="Caufield P.W."/>
            <person name="Cui Y."/>
            <person name="Zhang H."/>
            <person name="O'Toole P.W."/>
        </authorList>
    </citation>
    <scope>NUCLEOTIDE SEQUENCE [LARGE SCALE GENOMIC DNA]</scope>
    <source>
        <strain evidence="3 4">DSM 20183</strain>
    </source>
</reference>
<dbReference type="RefSeq" id="WP_057764491.1">
    <property type="nucleotide sequence ID" value="NZ_AZDG01000004.1"/>
</dbReference>
<dbReference type="SUPFAM" id="SSF51430">
    <property type="entry name" value="NAD(P)-linked oxidoreductase"/>
    <property type="match status" value="1"/>
</dbReference>
<gene>
    <name evidence="3" type="ORF">FC72_GL001516</name>
</gene>
<dbReference type="STRING" id="1423811.FC72_GL001516"/>
<protein>
    <submittedName>
        <fullName evidence="3">Aldo keto reductase</fullName>
    </submittedName>
</protein>
<sequence>MDKNLPAVALGTWAWGAEKTFGDNLNAEKLKPVVDEAMKMGLNLWDTAAVYGMGISETVVGELLEKYDRNDYYLSTKFSPQIASEHENAMEEMLNGSLKRLKTDHVDIYWIHRPSDVEKWTKQLIPLVKSGKIKNVGVSNHNLAEIKQAEKILNDAGIKLAAVQNHFSLLYRSSEKAGIIDYCNKNDITFYSYMVLEQGALNGQYNVNNPLPSGSERAEKYNQMLPELENLTARMSEIGKKYNANTAQIAEAWAINKNTTPIIGLTKEKYLKPTKDMINIKLTDDEIEQLESLAAKTNVETKGFWEHAMI</sequence>
<dbReference type="OrthoDB" id="9773828at2"/>
<dbReference type="Gene3D" id="3.20.20.100">
    <property type="entry name" value="NADP-dependent oxidoreductase domain"/>
    <property type="match status" value="1"/>
</dbReference>
<dbReference type="GO" id="GO:0016491">
    <property type="term" value="F:oxidoreductase activity"/>
    <property type="evidence" value="ECO:0007669"/>
    <property type="project" value="UniProtKB-KW"/>
</dbReference>
<keyword evidence="4" id="KW-1185">Reference proteome</keyword>
<dbReference type="PATRIC" id="fig|1423811.3.peg.1541"/>
<keyword evidence="1" id="KW-0560">Oxidoreductase</keyword>
<evidence type="ECO:0000256" key="1">
    <source>
        <dbReference type="ARBA" id="ARBA00023002"/>
    </source>
</evidence>
<dbReference type="GO" id="GO:0005829">
    <property type="term" value="C:cytosol"/>
    <property type="evidence" value="ECO:0007669"/>
    <property type="project" value="TreeGrafter"/>
</dbReference>
<feature type="domain" description="NADP-dependent oxidoreductase" evidence="2">
    <location>
        <begin position="8"/>
        <end position="294"/>
    </location>
</feature>
<dbReference type="Pfam" id="PF00248">
    <property type="entry name" value="Aldo_ket_red"/>
    <property type="match status" value="1"/>
</dbReference>
<dbReference type="Proteomes" id="UP000050929">
    <property type="component" value="Unassembled WGS sequence"/>
</dbReference>
<evidence type="ECO:0000313" key="3">
    <source>
        <dbReference type="EMBL" id="KRK65141.1"/>
    </source>
</evidence>
<comment type="caution">
    <text evidence="3">The sequence shown here is derived from an EMBL/GenBank/DDBJ whole genome shotgun (WGS) entry which is preliminary data.</text>
</comment>
<name>A0A0R1J1F6_9LACO</name>
<dbReference type="InterPro" id="IPR036812">
    <property type="entry name" value="NAD(P)_OxRdtase_dom_sf"/>
</dbReference>
<organism evidence="3 4">
    <name type="scientific">Companilactobacillus tucceti DSM 20183</name>
    <dbReference type="NCBI Taxonomy" id="1423811"/>
    <lineage>
        <taxon>Bacteria</taxon>
        <taxon>Bacillati</taxon>
        <taxon>Bacillota</taxon>
        <taxon>Bacilli</taxon>
        <taxon>Lactobacillales</taxon>
        <taxon>Lactobacillaceae</taxon>
        <taxon>Companilactobacillus</taxon>
    </lineage>
</organism>
<dbReference type="EMBL" id="AZDG01000004">
    <property type="protein sequence ID" value="KRK65141.1"/>
    <property type="molecule type" value="Genomic_DNA"/>
</dbReference>
<dbReference type="InterPro" id="IPR023210">
    <property type="entry name" value="NADP_OxRdtase_dom"/>
</dbReference>
<dbReference type="PANTHER" id="PTHR43364:SF4">
    <property type="entry name" value="NAD(P)-LINKED OXIDOREDUCTASE SUPERFAMILY PROTEIN"/>
    <property type="match status" value="1"/>
</dbReference>
<evidence type="ECO:0000313" key="4">
    <source>
        <dbReference type="Proteomes" id="UP000050929"/>
    </source>
</evidence>
<dbReference type="InterPro" id="IPR020471">
    <property type="entry name" value="AKR"/>
</dbReference>
<dbReference type="CDD" id="cd19103">
    <property type="entry name" value="AKR_unchar"/>
    <property type="match status" value="1"/>
</dbReference>
<dbReference type="AlphaFoldDB" id="A0A0R1J1F6"/>
<dbReference type="InterPro" id="IPR050523">
    <property type="entry name" value="AKR_Detox_Biosynth"/>
</dbReference>
<dbReference type="PRINTS" id="PR00069">
    <property type="entry name" value="ALDKETRDTASE"/>
</dbReference>
<evidence type="ECO:0000259" key="2">
    <source>
        <dbReference type="Pfam" id="PF00248"/>
    </source>
</evidence>
<dbReference type="PANTHER" id="PTHR43364">
    <property type="entry name" value="NADH-SPECIFIC METHYLGLYOXAL REDUCTASE-RELATED"/>
    <property type="match status" value="1"/>
</dbReference>
<proteinExistence type="predicted"/>
<accession>A0A0R1J1F6</accession>